<reference evidence="13" key="1">
    <citation type="submission" date="2022-10" db="EMBL/GenBank/DDBJ databases">
        <title>Culturing micro-colonial fungi from biological soil crusts in the Mojave desert and describing Neophaeococcomyces mojavensis, and introducing the new genera and species Taxawa tesnikishii.</title>
        <authorList>
            <person name="Kurbessoian T."/>
            <person name="Stajich J.E."/>
        </authorList>
    </citation>
    <scope>NUCLEOTIDE SEQUENCE</scope>
    <source>
        <strain evidence="13">TK_35</strain>
    </source>
</reference>
<evidence type="ECO:0000256" key="7">
    <source>
        <dbReference type="ARBA" id="ARBA00022679"/>
    </source>
</evidence>
<evidence type="ECO:0000256" key="1">
    <source>
        <dbReference type="ARBA" id="ARBA00005044"/>
    </source>
</evidence>
<feature type="domain" description="Methyltransferase small" evidence="12">
    <location>
        <begin position="131"/>
        <end position="212"/>
    </location>
</feature>
<dbReference type="SUPFAM" id="SSF53335">
    <property type="entry name" value="S-adenosyl-L-methionine-dependent methyltransferases"/>
    <property type="match status" value="1"/>
</dbReference>
<evidence type="ECO:0000313" key="13">
    <source>
        <dbReference type="EMBL" id="KAJ9625251.1"/>
    </source>
</evidence>
<dbReference type="CDD" id="cd07304">
    <property type="entry name" value="Chorismate_synthase"/>
    <property type="match status" value="1"/>
</dbReference>
<dbReference type="FunFam" id="3.40.50.150:FF:000042">
    <property type="entry name" value="50S ribosomal protein L3 glutamine methyltransferase"/>
    <property type="match status" value="1"/>
</dbReference>
<keyword evidence="9 11" id="KW-0057">Aromatic amino acid biosynthesis</keyword>
<evidence type="ECO:0000256" key="8">
    <source>
        <dbReference type="ARBA" id="ARBA00022691"/>
    </source>
</evidence>
<comment type="pathway">
    <text evidence="1 11">Metabolic intermediate biosynthesis; chorismate biosynthesis; chorismate from D-erythrose 4-phosphate and phosphoenolpyruvate: step 7/7.</text>
</comment>
<keyword evidence="8" id="KW-0949">S-adenosyl-L-methionine</keyword>
<dbReference type="Pfam" id="PF01264">
    <property type="entry name" value="Chorismate_synt"/>
    <property type="match status" value="1"/>
</dbReference>
<evidence type="ECO:0000256" key="2">
    <source>
        <dbReference type="ARBA" id="ARBA00008014"/>
    </source>
</evidence>
<keyword evidence="6 11" id="KW-0028">Amino-acid biosynthesis</keyword>
<name>A0AA38XW97_9EURO</name>
<dbReference type="Gene3D" id="3.60.150.10">
    <property type="entry name" value="Chorismate synthase AroC"/>
    <property type="match status" value="1"/>
</dbReference>
<evidence type="ECO:0000259" key="12">
    <source>
        <dbReference type="Pfam" id="PF05175"/>
    </source>
</evidence>
<dbReference type="PANTHER" id="PTHR21085:SF0">
    <property type="entry name" value="CHORISMATE SYNTHASE"/>
    <property type="match status" value="1"/>
</dbReference>
<keyword evidence="5" id="KW-0489">Methyltransferase</keyword>
<dbReference type="InterPro" id="IPR004556">
    <property type="entry name" value="HemK-like"/>
</dbReference>
<dbReference type="GO" id="GO:0005829">
    <property type="term" value="C:cytosol"/>
    <property type="evidence" value="ECO:0007669"/>
    <property type="project" value="TreeGrafter"/>
</dbReference>
<accession>A0AA38XW97</accession>
<dbReference type="CDD" id="cd02440">
    <property type="entry name" value="AdoMet_MTases"/>
    <property type="match status" value="1"/>
</dbReference>
<dbReference type="GO" id="GO:0008652">
    <property type="term" value="P:amino acid biosynthetic process"/>
    <property type="evidence" value="ECO:0007669"/>
    <property type="project" value="UniProtKB-KW"/>
</dbReference>
<dbReference type="Gene3D" id="1.10.8.10">
    <property type="entry name" value="DNA helicase RuvA subunit, C-terminal domain"/>
    <property type="match status" value="1"/>
</dbReference>
<dbReference type="PROSITE" id="PS00788">
    <property type="entry name" value="CHORISMATE_SYNTHASE_2"/>
    <property type="match status" value="1"/>
</dbReference>
<dbReference type="PANTHER" id="PTHR21085">
    <property type="entry name" value="CHORISMATE SYNTHASE"/>
    <property type="match status" value="1"/>
</dbReference>
<dbReference type="NCBIfam" id="TIGR00536">
    <property type="entry name" value="hemK_fam"/>
    <property type="match status" value="1"/>
</dbReference>
<proteinExistence type="inferred from homology"/>
<dbReference type="GO" id="GO:0010181">
    <property type="term" value="F:FMN binding"/>
    <property type="evidence" value="ECO:0007669"/>
    <property type="project" value="TreeGrafter"/>
</dbReference>
<dbReference type="InterPro" id="IPR002052">
    <property type="entry name" value="DNA_methylase_N6_adenine_CS"/>
</dbReference>
<dbReference type="NCBIfam" id="TIGR00033">
    <property type="entry name" value="aroC"/>
    <property type="match status" value="1"/>
</dbReference>
<comment type="similarity">
    <text evidence="2 11">Belongs to the chorismate synthase family.</text>
</comment>
<dbReference type="EC" id="4.2.3.5" evidence="4 11"/>
<dbReference type="AlphaFoldDB" id="A0AA38XW97"/>
<comment type="caution">
    <text evidence="13">The sequence shown here is derived from an EMBL/GenBank/DDBJ whole genome shotgun (WGS) entry which is preliminary data.</text>
</comment>
<dbReference type="InterPro" id="IPR017127">
    <property type="entry name" value="Ribosome_uL3_MTase"/>
</dbReference>
<dbReference type="InterPro" id="IPR000453">
    <property type="entry name" value="Chorismate_synth"/>
</dbReference>
<evidence type="ECO:0000256" key="6">
    <source>
        <dbReference type="ARBA" id="ARBA00022605"/>
    </source>
</evidence>
<evidence type="ECO:0000256" key="11">
    <source>
        <dbReference type="RuleBase" id="RU000605"/>
    </source>
</evidence>
<dbReference type="NCBIfam" id="NF003793">
    <property type="entry name" value="PRK05382.1"/>
    <property type="match status" value="1"/>
</dbReference>
<dbReference type="InterPro" id="IPR035904">
    <property type="entry name" value="Chorismate_synth_AroC_sf"/>
</dbReference>
<comment type="subunit">
    <text evidence="3">Homotetramer.</text>
</comment>
<evidence type="ECO:0000256" key="3">
    <source>
        <dbReference type="ARBA" id="ARBA00011881"/>
    </source>
</evidence>
<dbReference type="Gene3D" id="3.40.50.150">
    <property type="entry name" value="Vaccinia Virus protein VP39"/>
    <property type="match status" value="1"/>
</dbReference>
<comment type="catalytic activity">
    <reaction evidence="11">
        <text>5-O-(1-carboxyvinyl)-3-phosphoshikimate = chorismate + phosphate</text>
        <dbReference type="Rhea" id="RHEA:21020"/>
        <dbReference type="ChEBI" id="CHEBI:29748"/>
        <dbReference type="ChEBI" id="CHEBI:43474"/>
        <dbReference type="ChEBI" id="CHEBI:57701"/>
        <dbReference type="EC" id="4.2.3.5"/>
    </reaction>
</comment>
<keyword evidence="10 11" id="KW-0456">Lyase</keyword>
<dbReference type="GO" id="GO:0009073">
    <property type="term" value="P:aromatic amino acid family biosynthetic process"/>
    <property type="evidence" value="ECO:0007669"/>
    <property type="project" value="UniProtKB-KW"/>
</dbReference>
<comment type="cofactor">
    <cofactor evidence="11">
        <name>FMNH2</name>
        <dbReference type="ChEBI" id="CHEBI:57618"/>
    </cofactor>
    <text evidence="11">Reduced FMN (FMNH(2)).</text>
</comment>
<dbReference type="SUPFAM" id="SSF103263">
    <property type="entry name" value="Chorismate synthase, AroC"/>
    <property type="match status" value="1"/>
</dbReference>
<evidence type="ECO:0000256" key="10">
    <source>
        <dbReference type="ARBA" id="ARBA00023239"/>
    </source>
</evidence>
<dbReference type="PROSITE" id="PS00787">
    <property type="entry name" value="CHORISMATE_SYNTHASE_1"/>
    <property type="match status" value="1"/>
</dbReference>
<dbReference type="GO" id="GO:0009423">
    <property type="term" value="P:chorismate biosynthetic process"/>
    <property type="evidence" value="ECO:0007669"/>
    <property type="project" value="TreeGrafter"/>
</dbReference>
<keyword evidence="7" id="KW-0808">Transferase</keyword>
<evidence type="ECO:0000256" key="5">
    <source>
        <dbReference type="ARBA" id="ARBA00022603"/>
    </source>
</evidence>
<dbReference type="GO" id="GO:0004107">
    <property type="term" value="F:chorismate synthase activity"/>
    <property type="evidence" value="ECO:0007669"/>
    <property type="project" value="UniProtKB-EC"/>
</dbReference>
<dbReference type="FunFam" id="3.60.150.10:FF:000001">
    <property type="entry name" value="Chorismate synthase"/>
    <property type="match status" value="1"/>
</dbReference>
<dbReference type="GO" id="GO:0032259">
    <property type="term" value="P:methylation"/>
    <property type="evidence" value="ECO:0007669"/>
    <property type="project" value="UniProtKB-KW"/>
</dbReference>
<organism evidence="13">
    <name type="scientific">Knufia peltigerae</name>
    <dbReference type="NCBI Taxonomy" id="1002370"/>
    <lineage>
        <taxon>Eukaryota</taxon>
        <taxon>Fungi</taxon>
        <taxon>Dikarya</taxon>
        <taxon>Ascomycota</taxon>
        <taxon>Pezizomycotina</taxon>
        <taxon>Eurotiomycetes</taxon>
        <taxon>Chaetothyriomycetidae</taxon>
        <taxon>Chaetothyriales</taxon>
        <taxon>Trichomeriaceae</taxon>
        <taxon>Knufia</taxon>
    </lineage>
</organism>
<dbReference type="Pfam" id="PF05175">
    <property type="entry name" value="MTS"/>
    <property type="match status" value="1"/>
</dbReference>
<dbReference type="InterPro" id="IPR029063">
    <property type="entry name" value="SAM-dependent_MTases_sf"/>
</dbReference>
<dbReference type="InterPro" id="IPR007848">
    <property type="entry name" value="Small_mtfrase_dom"/>
</dbReference>
<dbReference type="EMBL" id="JAPDRN010000089">
    <property type="protein sequence ID" value="KAJ9625251.1"/>
    <property type="molecule type" value="Genomic_DNA"/>
</dbReference>
<dbReference type="NCBIfam" id="TIGR03533">
    <property type="entry name" value="L3_gln_methyl"/>
    <property type="match status" value="1"/>
</dbReference>
<dbReference type="HAMAP" id="MF_00300">
    <property type="entry name" value="Chorismate_synth"/>
    <property type="match status" value="1"/>
</dbReference>
<dbReference type="GO" id="GO:0036009">
    <property type="term" value="F:protein-glutamine N-methyltransferase activity"/>
    <property type="evidence" value="ECO:0007669"/>
    <property type="project" value="InterPro"/>
</dbReference>
<dbReference type="GO" id="GO:0003676">
    <property type="term" value="F:nucleic acid binding"/>
    <property type="evidence" value="ECO:0007669"/>
    <property type="project" value="InterPro"/>
</dbReference>
<sequence length="658" mass="71251">MTAETAAELHTIIDLIRYGTSRFNAAGLTFGHSYDNALDEATQLVLHGLHLPHDLGPAYGQARLLREEKLAVLELFQRRIDERIPAAYLTGEAWFAGLSFKSDTRALVPRSPIAELIECGFEPWLAGRDVSRALDLCTGSGCIAIAMGHYYPNWEVDGVDLSDEALSLAEENKERLQAHNVTLLKSDLFNGLTGRHYDLIVTNPPYVTNDETDALPQEYSYEPDMGLRAGDDGLDLVLKILRDAPLHLSEDGLLICEVGESEQHLIKLLPEVDFAWVEFKRTHHRIGGTAPVSSNSFGKLFTVTTFGESHGPAIGCVIDGCPPGLALDAAEFSHDLQRRATGKSRHTSARREADEIEILSGVYEGLTTGTPIALLIRNTDQRSKDYSNIGQQFRPGHADYSYWHKYGIRDPRGGGRSSARETTMRVAAGVVAKKWLAERFGVTVRGYLSQLGEITPAGFDWSVVEDNPFFWPHAAQVPELEAYMDALRKSGDSVGACVDVVADNVPPGWGEPIYGKLDGELAAALMSINAVKGVEIGDGFASAMQKGTEHRDLLTPQGFASNHAGGILGGISTGQPVVASMVLKPTSSLRLPGESLDTAGNVVEVVTTGRHDPCVGIRATPIAEAMMALVLMDQALRHRAQCGDVGTITPRIPGQLDG</sequence>
<dbReference type="InterPro" id="IPR020541">
    <property type="entry name" value="Chorismate_synthase_CS"/>
</dbReference>
<dbReference type="PROSITE" id="PS00789">
    <property type="entry name" value="CHORISMATE_SYNTHASE_3"/>
    <property type="match status" value="1"/>
</dbReference>
<evidence type="ECO:0000256" key="9">
    <source>
        <dbReference type="ARBA" id="ARBA00023141"/>
    </source>
</evidence>
<evidence type="ECO:0000256" key="4">
    <source>
        <dbReference type="ARBA" id="ARBA00013036"/>
    </source>
</evidence>
<dbReference type="PROSITE" id="PS00092">
    <property type="entry name" value="N6_MTASE"/>
    <property type="match status" value="1"/>
</dbReference>
<gene>
    <name evidence="13" type="ORF">H2204_010494</name>
</gene>
<protein>
    <recommendedName>
        <fullName evidence="4 11">Chorismate synthase</fullName>
        <ecNumber evidence="4 11">4.2.3.5</ecNumber>
    </recommendedName>
</protein>